<evidence type="ECO:0000256" key="1">
    <source>
        <dbReference type="SAM" id="MobiDB-lite"/>
    </source>
</evidence>
<reference evidence="3 4" key="1">
    <citation type="submission" date="2018-07" db="EMBL/GenBank/DDBJ databases">
        <title>Motiliproteus coralliicola sp. nov., a bacterium isolated from Coral.</title>
        <authorList>
            <person name="Wang G."/>
        </authorList>
    </citation>
    <scope>NUCLEOTIDE SEQUENCE [LARGE SCALE GENOMIC DNA]</scope>
    <source>
        <strain evidence="3 4">C34</strain>
    </source>
</reference>
<comment type="caution">
    <text evidence="3">The sequence shown here is derived from an EMBL/GenBank/DDBJ whole genome shotgun (WGS) entry which is preliminary data.</text>
</comment>
<feature type="chain" id="PRO_5017000920" evidence="2">
    <location>
        <begin position="23"/>
        <end position="214"/>
    </location>
</feature>
<proteinExistence type="predicted"/>
<evidence type="ECO:0000256" key="2">
    <source>
        <dbReference type="SAM" id="SignalP"/>
    </source>
</evidence>
<dbReference type="OrthoDB" id="7346546at2"/>
<keyword evidence="4" id="KW-1185">Reference proteome</keyword>
<dbReference type="Proteomes" id="UP000253769">
    <property type="component" value="Unassembled WGS sequence"/>
</dbReference>
<evidence type="ECO:0000313" key="3">
    <source>
        <dbReference type="EMBL" id="RDE22474.1"/>
    </source>
</evidence>
<feature type="region of interest" description="Disordered" evidence="1">
    <location>
        <begin position="113"/>
        <end position="157"/>
    </location>
</feature>
<gene>
    <name evidence="3" type="ORF">DV711_07660</name>
</gene>
<name>A0A369WPD3_9GAMM</name>
<organism evidence="3 4">
    <name type="scientific">Motiliproteus coralliicola</name>
    <dbReference type="NCBI Taxonomy" id="2283196"/>
    <lineage>
        <taxon>Bacteria</taxon>
        <taxon>Pseudomonadati</taxon>
        <taxon>Pseudomonadota</taxon>
        <taxon>Gammaproteobacteria</taxon>
        <taxon>Oceanospirillales</taxon>
        <taxon>Oceanospirillaceae</taxon>
        <taxon>Motiliproteus</taxon>
    </lineage>
</organism>
<dbReference type="AlphaFoldDB" id="A0A369WPD3"/>
<keyword evidence="2" id="KW-0732">Signal</keyword>
<sequence length="214" mass="24343">MRRTPLLLGLALLGPISQPLLANEHEHQQLDAHQHGAAELNMVVEGEEVLIELITPADNILGFEHQAKTEADKHKLEQAVASLRQGAIIQLSGDADCKLESIAIESALLEDHQEHDHDAEHAEHDGHDDHEKHEEHAHDDHNDHKDHDDHEHEGEHSEFHISYSYHCHQPDALNGAQVQLWQQFDGFEKIQVQLISPKGQQRQELTRSNPHIRF</sequence>
<feature type="signal peptide" evidence="2">
    <location>
        <begin position="1"/>
        <end position="22"/>
    </location>
</feature>
<dbReference type="EMBL" id="QQOH01000002">
    <property type="protein sequence ID" value="RDE22474.1"/>
    <property type="molecule type" value="Genomic_DNA"/>
</dbReference>
<evidence type="ECO:0000313" key="4">
    <source>
        <dbReference type="Proteomes" id="UP000253769"/>
    </source>
</evidence>
<dbReference type="InterPro" id="IPR021253">
    <property type="entry name" value="ZrgA-like"/>
</dbReference>
<dbReference type="Pfam" id="PF10986">
    <property type="entry name" value="ZrgA"/>
    <property type="match status" value="1"/>
</dbReference>
<accession>A0A369WPD3</accession>
<dbReference type="RefSeq" id="WP_114695098.1">
    <property type="nucleotide sequence ID" value="NZ_QQOH01000002.1"/>
</dbReference>
<protein>
    <submittedName>
        <fullName evidence="3">DUF2796 domain-containing protein</fullName>
    </submittedName>
</protein>